<evidence type="ECO:0000313" key="1">
    <source>
        <dbReference type="EMBL" id="PTB76226.1"/>
    </source>
</evidence>
<dbReference type="AlphaFoldDB" id="A0A2T4C3T5"/>
<proteinExistence type="predicted"/>
<reference evidence="1 2" key="1">
    <citation type="submission" date="2016-07" db="EMBL/GenBank/DDBJ databases">
        <title>Multiple horizontal gene transfer events from other fungi enriched the ability of initially mycotrophic Trichoderma (Ascomycota) to feed on dead plant biomass.</title>
        <authorList>
            <consortium name="DOE Joint Genome Institute"/>
            <person name="Aerts A."/>
            <person name="Atanasova L."/>
            <person name="Chenthamara K."/>
            <person name="Zhang J."/>
            <person name="Grujic M."/>
            <person name="Henrissat B."/>
            <person name="Kuo A."/>
            <person name="Salamov A."/>
            <person name="Lipzen A."/>
            <person name="Labutti K."/>
            <person name="Barry K."/>
            <person name="Miao Y."/>
            <person name="Rahimi M.J."/>
            <person name="Shen Q."/>
            <person name="Grigoriev I.V."/>
            <person name="Kubicek C.P."/>
            <person name="Druzhinina I.S."/>
        </authorList>
    </citation>
    <scope>NUCLEOTIDE SEQUENCE [LARGE SCALE GENOMIC DNA]</scope>
    <source>
        <strain evidence="1 2">ATCC 18648</strain>
    </source>
</reference>
<protein>
    <submittedName>
        <fullName evidence="1">Uncharacterized protein</fullName>
    </submittedName>
</protein>
<keyword evidence="2" id="KW-1185">Reference proteome</keyword>
<dbReference type="Proteomes" id="UP000240760">
    <property type="component" value="Unassembled WGS sequence"/>
</dbReference>
<organism evidence="1 2">
    <name type="scientific">Trichoderma longibrachiatum ATCC 18648</name>
    <dbReference type="NCBI Taxonomy" id="983965"/>
    <lineage>
        <taxon>Eukaryota</taxon>
        <taxon>Fungi</taxon>
        <taxon>Dikarya</taxon>
        <taxon>Ascomycota</taxon>
        <taxon>Pezizomycotina</taxon>
        <taxon>Sordariomycetes</taxon>
        <taxon>Hypocreomycetidae</taxon>
        <taxon>Hypocreales</taxon>
        <taxon>Hypocreaceae</taxon>
        <taxon>Trichoderma</taxon>
    </lineage>
</organism>
<sequence length="189" mass="20584">MLLFRMRVRGSVGWSGCGALHCIGTLPDVCRRDAAASSFRAWCIVGLSRLSGAASILVCLSDSFVRVPMAGFSSGFLLALFTLTRVKILSPASNTLIFGGSHSHIIGSTCTAPCLNCIDCLLREIREACKGTELAINQSPPKRPNCHKSRRPNASHTQLLALPFMIRRERAASWGRPPTVIRRTHRALL</sequence>
<dbReference type="EMBL" id="KZ679132">
    <property type="protein sequence ID" value="PTB76226.1"/>
    <property type="molecule type" value="Genomic_DNA"/>
</dbReference>
<accession>A0A2T4C3T5</accession>
<evidence type="ECO:0000313" key="2">
    <source>
        <dbReference type="Proteomes" id="UP000240760"/>
    </source>
</evidence>
<name>A0A2T4C3T5_TRILO</name>
<gene>
    <name evidence="1" type="ORF">M440DRAFT_316493</name>
</gene>